<dbReference type="PRINTS" id="PR01023">
    <property type="entry name" value="NAFLGMOTY"/>
</dbReference>
<evidence type="ECO:0000256" key="3">
    <source>
        <dbReference type="PROSITE-ProRule" id="PRU00473"/>
    </source>
</evidence>
<dbReference type="SUPFAM" id="SSF103088">
    <property type="entry name" value="OmpA-like"/>
    <property type="match status" value="1"/>
</dbReference>
<reference evidence="6 7" key="1">
    <citation type="submission" date="2019-10" db="EMBL/GenBank/DDBJ databases">
        <title>Cardiobacteriales fam. a chemoheterotrophic member of the order Cardiobacteriales, and proposal of Cardiobacteriales fam. nov.</title>
        <authorList>
            <person name="Wang C."/>
        </authorList>
    </citation>
    <scope>NUCLEOTIDE SEQUENCE [LARGE SCALE GENOMIC DNA]</scope>
    <source>
        <strain evidence="6 7">ML27</strain>
    </source>
</reference>
<dbReference type="InterPro" id="IPR006665">
    <property type="entry name" value="OmpA-like"/>
</dbReference>
<dbReference type="InterPro" id="IPR006690">
    <property type="entry name" value="OMPA-like_CS"/>
</dbReference>
<evidence type="ECO:0000259" key="5">
    <source>
        <dbReference type="PROSITE" id="PS51123"/>
    </source>
</evidence>
<evidence type="ECO:0000256" key="1">
    <source>
        <dbReference type="ARBA" id="ARBA00004370"/>
    </source>
</evidence>
<dbReference type="GO" id="GO:0009279">
    <property type="term" value="C:cell outer membrane"/>
    <property type="evidence" value="ECO:0007669"/>
    <property type="project" value="InterPro"/>
</dbReference>
<dbReference type="CDD" id="cd07185">
    <property type="entry name" value="OmpA_C-like"/>
    <property type="match status" value="1"/>
</dbReference>
<dbReference type="PANTHER" id="PTHR30329:SF21">
    <property type="entry name" value="LIPOPROTEIN YIAD-RELATED"/>
    <property type="match status" value="1"/>
</dbReference>
<dbReference type="AlphaFoldDB" id="A0A6N7EU53"/>
<dbReference type="Pfam" id="PF00691">
    <property type="entry name" value="OmpA"/>
    <property type="match status" value="1"/>
</dbReference>
<organism evidence="6 7">
    <name type="scientific">Ostreibacterium oceani</name>
    <dbReference type="NCBI Taxonomy" id="2654998"/>
    <lineage>
        <taxon>Bacteria</taxon>
        <taxon>Pseudomonadati</taxon>
        <taxon>Pseudomonadota</taxon>
        <taxon>Gammaproteobacteria</taxon>
        <taxon>Cardiobacteriales</taxon>
        <taxon>Ostreibacteriaceae</taxon>
        <taxon>Ostreibacterium</taxon>
    </lineage>
</organism>
<dbReference type="RefSeq" id="WP_152809977.1">
    <property type="nucleotide sequence ID" value="NZ_WHNW01000004.1"/>
</dbReference>
<dbReference type="PANTHER" id="PTHR30329">
    <property type="entry name" value="STATOR ELEMENT OF FLAGELLAR MOTOR COMPLEX"/>
    <property type="match status" value="1"/>
</dbReference>
<dbReference type="InterPro" id="IPR036737">
    <property type="entry name" value="OmpA-like_sf"/>
</dbReference>
<dbReference type="PROSITE" id="PS01068">
    <property type="entry name" value="OMPA_1"/>
    <property type="match status" value="1"/>
</dbReference>
<dbReference type="Gene3D" id="3.30.1330.60">
    <property type="entry name" value="OmpA-like domain"/>
    <property type="match status" value="1"/>
</dbReference>
<keyword evidence="4" id="KW-0732">Signal</keyword>
<sequence length="196" mass="21107">MNKNLKLVLVAATAASFAASAHTTPNALVDSSGNVVKNSFGDCVEAVYNDERVECGGNEAPPKMIEEVFTLGAHTLFDFDKSYLRAEGKAELETLASKIKEGKELGRIAKVSKVEVVGHTDSKGSVQYNQGLSERRAATVRNYLVQLGIPANMISAYGEGELNPVATNATEAGRQQNRRVEVKVQGVEKHVKKMAN</sequence>
<feature type="signal peptide" evidence="4">
    <location>
        <begin position="1"/>
        <end position="21"/>
    </location>
</feature>
<evidence type="ECO:0000313" key="7">
    <source>
        <dbReference type="Proteomes" id="UP000471298"/>
    </source>
</evidence>
<dbReference type="InParanoid" id="A0A6N7EU53"/>
<accession>A0A6N7EU53</accession>
<name>A0A6N7EU53_9GAMM</name>
<keyword evidence="2 3" id="KW-0472">Membrane</keyword>
<evidence type="ECO:0000256" key="4">
    <source>
        <dbReference type="SAM" id="SignalP"/>
    </source>
</evidence>
<evidence type="ECO:0000313" key="6">
    <source>
        <dbReference type="EMBL" id="MPV86081.1"/>
    </source>
</evidence>
<dbReference type="InterPro" id="IPR050330">
    <property type="entry name" value="Bact_OuterMem_StrucFunc"/>
</dbReference>
<comment type="caution">
    <text evidence="6">The sequence shown here is derived from an EMBL/GenBank/DDBJ whole genome shotgun (WGS) entry which is preliminary data.</text>
</comment>
<protein>
    <submittedName>
        <fullName evidence="6">OmpA family protein</fullName>
    </submittedName>
</protein>
<proteinExistence type="predicted"/>
<feature type="chain" id="PRO_5026909084" evidence="4">
    <location>
        <begin position="22"/>
        <end position="196"/>
    </location>
</feature>
<gene>
    <name evidence="6" type="ORF">GCU85_04955</name>
</gene>
<dbReference type="PROSITE" id="PS51123">
    <property type="entry name" value="OMPA_2"/>
    <property type="match status" value="1"/>
</dbReference>
<evidence type="ECO:0000256" key="2">
    <source>
        <dbReference type="ARBA" id="ARBA00023136"/>
    </source>
</evidence>
<dbReference type="EMBL" id="WHNW01000004">
    <property type="protein sequence ID" value="MPV86081.1"/>
    <property type="molecule type" value="Genomic_DNA"/>
</dbReference>
<keyword evidence="7" id="KW-1185">Reference proteome</keyword>
<dbReference type="Proteomes" id="UP000471298">
    <property type="component" value="Unassembled WGS sequence"/>
</dbReference>
<feature type="domain" description="OmpA-like" evidence="5">
    <location>
        <begin position="64"/>
        <end position="188"/>
    </location>
</feature>
<comment type="subcellular location">
    <subcellularLocation>
        <location evidence="1">Membrane</location>
    </subcellularLocation>
</comment>